<comment type="caution">
    <text evidence="2">The sequence shown here is derived from an EMBL/GenBank/DDBJ whole genome shotgun (WGS) entry which is preliminary data.</text>
</comment>
<sequence>MEIGLLSRVAITTFLIIYLYDTVLGQGQQKQARKELKKQRVLELNGIVDNVFETYSENMHREVDRTIARLKNNMMKDLKGAVEGICANWTTAKIGVVDDKVLWRQPAWDQQDILGSDWDTVRWSWGKGSTIEVTSNPVGSGQVLRAFYPQDSYIGNPDKSKRGGGSFRSKPIGPGTSRTLSYDIYFAPNFDFVRGGKLPGLWGGYGKCNGGVVDHRCFSTRFMWRGGGSGDVYLYSPTSQKPDICSRPNIHCNPPYGIGLGRGAFRFQTGRWYKLQQFIELNTPGRFDGIAKIFLDGKKVFQINDLSFRNNSNVLIDTLWFDTAFGGQYIARSTRDTYAYFNNFELWDHSPIG</sequence>
<feature type="domain" description="Polysaccharide lyase 14" evidence="1">
    <location>
        <begin position="140"/>
        <end position="344"/>
    </location>
</feature>
<gene>
    <name evidence="2" type="ORF">OFUS_LOCUS24803</name>
</gene>
<organism evidence="2 3">
    <name type="scientific">Owenia fusiformis</name>
    <name type="common">Polychaete worm</name>
    <dbReference type="NCBI Taxonomy" id="6347"/>
    <lineage>
        <taxon>Eukaryota</taxon>
        <taxon>Metazoa</taxon>
        <taxon>Spiralia</taxon>
        <taxon>Lophotrochozoa</taxon>
        <taxon>Annelida</taxon>
        <taxon>Polychaeta</taxon>
        <taxon>Sedentaria</taxon>
        <taxon>Canalipalpata</taxon>
        <taxon>Sabellida</taxon>
        <taxon>Oweniida</taxon>
        <taxon>Oweniidae</taxon>
        <taxon>Owenia</taxon>
    </lineage>
</organism>
<reference evidence="2" key="1">
    <citation type="submission" date="2022-03" db="EMBL/GenBank/DDBJ databases">
        <authorList>
            <person name="Martin C."/>
        </authorList>
    </citation>
    <scope>NUCLEOTIDE SEQUENCE</scope>
</reference>
<dbReference type="Proteomes" id="UP000749559">
    <property type="component" value="Unassembled WGS sequence"/>
</dbReference>
<evidence type="ECO:0000259" key="1">
    <source>
        <dbReference type="Pfam" id="PF21294"/>
    </source>
</evidence>
<keyword evidence="3" id="KW-1185">Reference proteome</keyword>
<proteinExistence type="predicted"/>
<evidence type="ECO:0000313" key="3">
    <source>
        <dbReference type="Proteomes" id="UP000749559"/>
    </source>
</evidence>
<dbReference type="OrthoDB" id="10069995at2759"/>
<dbReference type="Gene3D" id="2.60.120.200">
    <property type="match status" value="1"/>
</dbReference>
<accession>A0A8S4Q2J8</accession>
<dbReference type="InterPro" id="IPR048958">
    <property type="entry name" value="Polysacc_lyase_14"/>
</dbReference>
<dbReference type="AlphaFoldDB" id="A0A8S4Q2J8"/>
<evidence type="ECO:0000313" key="2">
    <source>
        <dbReference type="EMBL" id="CAH1800969.1"/>
    </source>
</evidence>
<name>A0A8S4Q2J8_OWEFU</name>
<dbReference type="EMBL" id="CAIIXF020000012">
    <property type="protein sequence ID" value="CAH1800969.1"/>
    <property type="molecule type" value="Genomic_DNA"/>
</dbReference>
<dbReference type="PANTHER" id="PTHR40124">
    <property type="match status" value="1"/>
</dbReference>
<protein>
    <recommendedName>
        <fullName evidence="1">Polysaccharide lyase 14 domain-containing protein</fullName>
    </recommendedName>
</protein>
<dbReference type="PANTHER" id="PTHR40124:SF1">
    <property type="entry name" value="DISAGGREGATASE RELATED REPEAT PROTEIN"/>
    <property type="match status" value="1"/>
</dbReference>
<dbReference type="Pfam" id="PF21294">
    <property type="entry name" value="Polysacc_lyase_14"/>
    <property type="match status" value="1"/>
</dbReference>